<gene>
    <name evidence="1" type="ORF">LQ567_07925</name>
</gene>
<dbReference type="Proteomes" id="UP001199816">
    <property type="component" value="Unassembled WGS sequence"/>
</dbReference>
<dbReference type="Gene3D" id="3.40.720.10">
    <property type="entry name" value="Alkaline Phosphatase, subunit A"/>
    <property type="match status" value="1"/>
</dbReference>
<accession>A0ABS8PNK1</accession>
<protein>
    <recommendedName>
        <fullName evidence="3">DUF4983 domain-containing protein</fullName>
    </recommendedName>
</protein>
<evidence type="ECO:0000313" key="2">
    <source>
        <dbReference type="Proteomes" id="UP001199816"/>
    </source>
</evidence>
<keyword evidence="2" id="KW-1185">Reference proteome</keyword>
<dbReference type="Gene3D" id="2.60.120.260">
    <property type="entry name" value="Galactose-binding domain-like"/>
    <property type="match status" value="1"/>
</dbReference>
<organism evidence="1 2">
    <name type="scientific">Niabella pedocola</name>
    <dbReference type="NCBI Taxonomy" id="1752077"/>
    <lineage>
        <taxon>Bacteria</taxon>
        <taxon>Pseudomonadati</taxon>
        <taxon>Bacteroidota</taxon>
        <taxon>Chitinophagia</taxon>
        <taxon>Chitinophagales</taxon>
        <taxon>Chitinophagaceae</taxon>
        <taxon>Niabella</taxon>
    </lineage>
</organism>
<comment type="caution">
    <text evidence="1">The sequence shown here is derived from an EMBL/GenBank/DDBJ whole genome shotgun (WGS) entry which is preliminary data.</text>
</comment>
<evidence type="ECO:0008006" key="3">
    <source>
        <dbReference type="Google" id="ProtNLM"/>
    </source>
</evidence>
<dbReference type="InterPro" id="IPR017850">
    <property type="entry name" value="Alkaline_phosphatase_core_sf"/>
</dbReference>
<dbReference type="SUPFAM" id="SSF53649">
    <property type="entry name" value="Alkaline phosphatase-like"/>
    <property type="match status" value="1"/>
</dbReference>
<dbReference type="PROSITE" id="PS51257">
    <property type="entry name" value="PROKAR_LIPOPROTEIN"/>
    <property type="match status" value="1"/>
</dbReference>
<sequence>MKVFIKMGVALMLAVLLIAGCKKFYDPVLDQHVYKPDSTGTAVAVNKRHVLVIGIDGLPAAALKTLAPPNISGLLPNAKYSWNVALPVIRTEKDVTADGSLTVAFENASGAAAANGSSKLVDNNVSSYFSCGPIQPYLPNLWAQQEYKANLPVVEAYTMTSATEASSQNWRDPGTWTLEAANDVNGPWKVLDNRSGEIFSARGQTKRFEVSNTTPYRFYRLVVSSIVAINFTGYLQLAEWRLVKYLLSSGGNAGSWAGMITGNDISQHRVFDSSFYPRPVDSSAGTPLSPNLSALRLLYNYKPGTFRTAAISSWGNLVNTMLKDADVRLVTGGDADTKDQAVRILKTDSARVIITQFGDVYNKGVQYGFSNDAAPYAEAVARADGYIGEILNALKSRSTYNDEEWLVVITTTQGGSGVDRAPITPGFFVAYNPMFKSQDLSLTNPAINVLQQDLTPQLLYWMKVPQSAAVQKGQLWLDRFGIEFLK</sequence>
<name>A0ABS8PNK1_9BACT</name>
<dbReference type="RefSeq" id="WP_231003916.1">
    <property type="nucleotide sequence ID" value="NZ_JAJNEC010000005.1"/>
</dbReference>
<dbReference type="EMBL" id="JAJNEC010000005">
    <property type="protein sequence ID" value="MCD2422684.1"/>
    <property type="molecule type" value="Genomic_DNA"/>
</dbReference>
<reference evidence="1 2" key="1">
    <citation type="submission" date="2021-11" db="EMBL/GenBank/DDBJ databases">
        <title>Genomic of Niabella pedocola.</title>
        <authorList>
            <person name="Wu T."/>
        </authorList>
    </citation>
    <scope>NUCLEOTIDE SEQUENCE [LARGE SCALE GENOMIC DNA]</scope>
    <source>
        <strain evidence="1 2">JCM 31011</strain>
    </source>
</reference>
<evidence type="ECO:0000313" key="1">
    <source>
        <dbReference type="EMBL" id="MCD2422684.1"/>
    </source>
</evidence>
<proteinExistence type="predicted"/>